<evidence type="ECO:0000313" key="1">
    <source>
        <dbReference type="EMBL" id="GLB82688.1"/>
    </source>
</evidence>
<organism evidence="2 3">
    <name type="scientific">Mycobacterium kiyosense</name>
    <dbReference type="NCBI Taxonomy" id="2871094"/>
    <lineage>
        <taxon>Bacteria</taxon>
        <taxon>Bacillati</taxon>
        <taxon>Actinomycetota</taxon>
        <taxon>Actinomycetes</taxon>
        <taxon>Mycobacteriales</taxon>
        <taxon>Mycobacteriaceae</taxon>
        <taxon>Mycobacterium</taxon>
    </lineage>
</organism>
<evidence type="ECO:0000313" key="3">
    <source>
        <dbReference type="Proteomes" id="UP001064782"/>
    </source>
</evidence>
<name>A0A9P3Q8H2_9MYCO</name>
<proteinExistence type="predicted"/>
<gene>
    <name evidence="2" type="ORF">Mkiyose1413_28820</name>
    <name evidence="1" type="ORF">SRL2020028_19440</name>
</gene>
<dbReference type="Proteomes" id="UP001064782">
    <property type="component" value="Unassembled WGS sequence"/>
</dbReference>
<protein>
    <submittedName>
        <fullName evidence="2">Uncharacterized protein</fullName>
    </submittedName>
</protein>
<sequence length="128" mass="13452">MEAPPARADGPTTEGVYAYQEQDGAAATWTINTTCAPNCIANVTTSPGHGFAAPLVNGRPTVTRLVPDGVSCPTYQLGVDIMGGGNWPVTVRQSWDPRRLVGQVDFLDTPAPCGIADPHQSFTLTKIG</sequence>
<dbReference type="AlphaFoldDB" id="A0A9P3Q8H2"/>
<comment type="caution">
    <text evidence="2">The sequence shown here is derived from an EMBL/GenBank/DDBJ whole genome shotgun (WGS) entry which is preliminary data.</text>
</comment>
<dbReference type="Proteomes" id="UP001165663">
    <property type="component" value="Unassembled WGS sequence"/>
</dbReference>
<accession>A0A9P3Q8H2</accession>
<dbReference type="EMBL" id="BRZI01000019">
    <property type="protein sequence ID" value="GLD30999.1"/>
    <property type="molecule type" value="Genomic_DNA"/>
</dbReference>
<dbReference type="EMBL" id="BRXE01000015">
    <property type="protein sequence ID" value="GLB82688.1"/>
    <property type="molecule type" value="Genomic_DNA"/>
</dbReference>
<keyword evidence="3" id="KW-1185">Reference proteome</keyword>
<evidence type="ECO:0000313" key="2">
    <source>
        <dbReference type="EMBL" id="GLD30999.1"/>
    </source>
</evidence>
<reference evidence="2" key="1">
    <citation type="submission" date="2022-08" db="EMBL/GenBank/DDBJ databases">
        <title>Mycobacterium kiyosense sp. nov., scotochromogenic slow-glowing species isolated from respiratory specimens.</title>
        <authorList>
            <person name="Fukano H."/>
            <person name="Kazumi Y."/>
            <person name="Sakagami N."/>
            <person name="Ato M."/>
            <person name="Mitarai S."/>
            <person name="Hoshino Y."/>
        </authorList>
    </citation>
    <scope>NUCLEOTIDE SEQUENCE</scope>
    <source>
        <strain evidence="2">1413</strain>
        <strain evidence="1">SRL2020-028</strain>
    </source>
</reference>